<dbReference type="SUPFAM" id="SSF53955">
    <property type="entry name" value="Lysozyme-like"/>
    <property type="match status" value="1"/>
</dbReference>
<evidence type="ECO:0000256" key="9">
    <source>
        <dbReference type="ARBA" id="ARBA00023136"/>
    </source>
</evidence>
<keyword evidence="5 11" id="KW-0812">Transmembrane</keyword>
<evidence type="ECO:0000259" key="12">
    <source>
        <dbReference type="Pfam" id="PF00912"/>
    </source>
</evidence>
<protein>
    <recommendedName>
        <fullName evidence="11">Biosynthetic peptidoglycan transglycosylase</fullName>
        <ecNumber evidence="11">2.4.99.28</ecNumber>
    </recommendedName>
    <alternativeName>
        <fullName evidence="11">Glycan polymerase</fullName>
    </alternativeName>
    <alternativeName>
        <fullName evidence="11">Peptidoglycan glycosyltransferase MtgA</fullName>
        <shortName evidence="11">PGT</shortName>
    </alternativeName>
</protein>
<dbReference type="Proteomes" id="UP000444174">
    <property type="component" value="Unassembled WGS sequence"/>
</dbReference>
<comment type="subcellular location">
    <subcellularLocation>
        <location evidence="11">Cell inner membrane</location>
        <topology evidence="11">Single-pass membrane protein</topology>
    </subcellularLocation>
</comment>
<dbReference type="InterPro" id="IPR011812">
    <property type="entry name" value="Pep_trsgly"/>
</dbReference>
<keyword evidence="3 11" id="KW-0328">Glycosyltransferase</keyword>
<dbReference type="GO" id="GO:0008955">
    <property type="term" value="F:peptidoglycan glycosyltransferase activity"/>
    <property type="evidence" value="ECO:0007669"/>
    <property type="project" value="UniProtKB-UniRule"/>
</dbReference>
<keyword evidence="14" id="KW-1185">Reference proteome</keyword>
<dbReference type="PANTHER" id="PTHR30400:SF0">
    <property type="entry name" value="BIOSYNTHETIC PEPTIDOGLYCAN TRANSGLYCOSYLASE"/>
    <property type="match status" value="1"/>
</dbReference>
<keyword evidence="4 11" id="KW-0808">Transferase</keyword>
<comment type="function">
    <text evidence="11">Peptidoglycan polymerase that catalyzes glycan chain elongation from lipid-linked precursors.</text>
</comment>
<dbReference type="EC" id="2.4.99.28" evidence="11"/>
<evidence type="ECO:0000256" key="3">
    <source>
        <dbReference type="ARBA" id="ARBA00022676"/>
    </source>
</evidence>
<evidence type="ECO:0000256" key="7">
    <source>
        <dbReference type="ARBA" id="ARBA00022984"/>
    </source>
</evidence>
<keyword evidence="7 11" id="KW-0573">Peptidoglycan synthesis</keyword>
<keyword evidence="2 11" id="KW-0997">Cell inner membrane</keyword>
<dbReference type="GO" id="GO:0016763">
    <property type="term" value="F:pentosyltransferase activity"/>
    <property type="evidence" value="ECO:0007669"/>
    <property type="project" value="InterPro"/>
</dbReference>
<dbReference type="UniPathway" id="UPA00219"/>
<feature type="domain" description="Glycosyl transferase family 51" evidence="12">
    <location>
        <begin position="67"/>
        <end position="226"/>
    </location>
</feature>
<organism evidence="13 14">
    <name type="scientific">Tritonibacter litoralis</name>
    <dbReference type="NCBI Taxonomy" id="2662264"/>
    <lineage>
        <taxon>Bacteria</taxon>
        <taxon>Pseudomonadati</taxon>
        <taxon>Pseudomonadota</taxon>
        <taxon>Alphaproteobacteria</taxon>
        <taxon>Rhodobacterales</taxon>
        <taxon>Paracoccaceae</taxon>
        <taxon>Tritonibacter</taxon>
    </lineage>
</organism>
<dbReference type="GO" id="GO:0008360">
    <property type="term" value="P:regulation of cell shape"/>
    <property type="evidence" value="ECO:0007669"/>
    <property type="project" value="UniProtKB-KW"/>
</dbReference>
<dbReference type="InterPro" id="IPR036950">
    <property type="entry name" value="PBP_transglycosylase"/>
</dbReference>
<gene>
    <name evidence="11 13" type="primary">mtgA</name>
    <name evidence="13" type="ORF">GFB49_07475</name>
</gene>
<evidence type="ECO:0000256" key="1">
    <source>
        <dbReference type="ARBA" id="ARBA00022475"/>
    </source>
</evidence>
<dbReference type="RefSeq" id="WP_153215228.1">
    <property type="nucleotide sequence ID" value="NZ_WIBF01000003.1"/>
</dbReference>
<evidence type="ECO:0000256" key="4">
    <source>
        <dbReference type="ARBA" id="ARBA00022679"/>
    </source>
</evidence>
<keyword evidence="10 11" id="KW-0961">Cell wall biogenesis/degradation</keyword>
<keyword evidence="6 11" id="KW-0133">Cell shape</keyword>
<dbReference type="GO" id="GO:0071555">
    <property type="term" value="P:cell wall organization"/>
    <property type="evidence" value="ECO:0007669"/>
    <property type="project" value="UniProtKB-KW"/>
</dbReference>
<evidence type="ECO:0000256" key="5">
    <source>
        <dbReference type="ARBA" id="ARBA00022692"/>
    </source>
</evidence>
<keyword evidence="1 11" id="KW-1003">Cell membrane</keyword>
<dbReference type="GO" id="GO:0005886">
    <property type="term" value="C:plasma membrane"/>
    <property type="evidence" value="ECO:0007669"/>
    <property type="project" value="UniProtKB-SubCell"/>
</dbReference>
<dbReference type="Gene3D" id="1.10.3810.10">
    <property type="entry name" value="Biosynthetic peptidoglycan transglycosylase-like"/>
    <property type="match status" value="1"/>
</dbReference>
<evidence type="ECO:0000313" key="13">
    <source>
        <dbReference type="EMBL" id="MQQ08286.1"/>
    </source>
</evidence>
<reference evidence="13 14" key="1">
    <citation type="submission" date="2019-10" db="EMBL/GenBank/DDBJ databases">
        <title>Epibacterium sp. nov., isolated from seawater.</title>
        <authorList>
            <person name="Zhang X."/>
            <person name="Li N."/>
        </authorList>
    </citation>
    <scope>NUCLEOTIDE SEQUENCE [LARGE SCALE GENOMIC DNA]</scope>
    <source>
        <strain evidence="13 14">SM1979</strain>
    </source>
</reference>
<sequence>MAVQARRKQKSSKATRRRFQPIAWLRRWLLRLVFGSIVATVALVLLYSVVNPPITHTIWSEKRRLGDVDREWVPIEHISPVLVRSVVAAEDANYCQHWGFDLKAIQSALQDGGQRGGSSLSQQVVKNVFLWQHRSWFRKAVETLLTPLVEATWSKRRILEVYLNVAETDEGVFGVEAGARKYFGKGPDELSAREAALLAAVLPNPKARSAARPSASLQRRAERIADGAATIRADGRSACFED</sequence>
<evidence type="ECO:0000313" key="14">
    <source>
        <dbReference type="Proteomes" id="UP000444174"/>
    </source>
</evidence>
<evidence type="ECO:0000256" key="6">
    <source>
        <dbReference type="ARBA" id="ARBA00022960"/>
    </source>
</evidence>
<comment type="similarity">
    <text evidence="11">Belongs to the glycosyltransferase 51 family.</text>
</comment>
<dbReference type="PANTHER" id="PTHR30400">
    <property type="entry name" value="MONOFUNCTIONAL BIOSYNTHETIC PEPTIDOGLYCAN TRANSGLYCOSYLASE"/>
    <property type="match status" value="1"/>
</dbReference>
<dbReference type="InterPro" id="IPR001264">
    <property type="entry name" value="Glyco_trans_51"/>
</dbReference>
<comment type="caution">
    <text evidence="13">The sequence shown here is derived from an EMBL/GenBank/DDBJ whole genome shotgun (WGS) entry which is preliminary data.</text>
</comment>
<evidence type="ECO:0000256" key="8">
    <source>
        <dbReference type="ARBA" id="ARBA00022989"/>
    </source>
</evidence>
<dbReference type="NCBIfam" id="TIGR02070">
    <property type="entry name" value="mono_pep_trsgly"/>
    <property type="match status" value="1"/>
</dbReference>
<dbReference type="GO" id="GO:0009252">
    <property type="term" value="P:peptidoglycan biosynthetic process"/>
    <property type="evidence" value="ECO:0007669"/>
    <property type="project" value="UniProtKB-UniRule"/>
</dbReference>
<feature type="transmembrane region" description="Helical" evidence="11">
    <location>
        <begin position="28"/>
        <end position="50"/>
    </location>
</feature>
<name>A0A843YBC2_9RHOB</name>
<dbReference type="Pfam" id="PF00912">
    <property type="entry name" value="Transgly"/>
    <property type="match status" value="1"/>
</dbReference>
<evidence type="ECO:0000256" key="10">
    <source>
        <dbReference type="ARBA" id="ARBA00023316"/>
    </source>
</evidence>
<dbReference type="EMBL" id="WIBF01000003">
    <property type="protein sequence ID" value="MQQ08286.1"/>
    <property type="molecule type" value="Genomic_DNA"/>
</dbReference>
<evidence type="ECO:0000256" key="2">
    <source>
        <dbReference type="ARBA" id="ARBA00022519"/>
    </source>
</evidence>
<evidence type="ECO:0000256" key="11">
    <source>
        <dbReference type="HAMAP-Rule" id="MF_00766"/>
    </source>
</evidence>
<dbReference type="AlphaFoldDB" id="A0A843YBC2"/>
<dbReference type="InterPro" id="IPR023346">
    <property type="entry name" value="Lysozyme-like_dom_sf"/>
</dbReference>
<keyword evidence="8 11" id="KW-1133">Transmembrane helix</keyword>
<proteinExistence type="inferred from homology"/>
<comment type="catalytic activity">
    <reaction evidence="11">
        <text>[GlcNAc-(1-&gt;4)-Mur2Ac(oyl-L-Ala-gamma-D-Glu-L-Lys-D-Ala-D-Ala)](n)-di-trans,octa-cis-undecaprenyl diphosphate + beta-D-GlcNAc-(1-&gt;4)-Mur2Ac(oyl-L-Ala-gamma-D-Glu-L-Lys-D-Ala-D-Ala)-di-trans,octa-cis-undecaprenyl diphosphate = [GlcNAc-(1-&gt;4)-Mur2Ac(oyl-L-Ala-gamma-D-Glu-L-Lys-D-Ala-D-Ala)](n+1)-di-trans,octa-cis-undecaprenyl diphosphate + di-trans,octa-cis-undecaprenyl diphosphate + H(+)</text>
        <dbReference type="Rhea" id="RHEA:23708"/>
        <dbReference type="Rhea" id="RHEA-COMP:9602"/>
        <dbReference type="Rhea" id="RHEA-COMP:9603"/>
        <dbReference type="ChEBI" id="CHEBI:15378"/>
        <dbReference type="ChEBI" id="CHEBI:58405"/>
        <dbReference type="ChEBI" id="CHEBI:60033"/>
        <dbReference type="ChEBI" id="CHEBI:78435"/>
        <dbReference type="EC" id="2.4.99.28"/>
    </reaction>
</comment>
<dbReference type="GO" id="GO:0009274">
    <property type="term" value="C:peptidoglycan-based cell wall"/>
    <property type="evidence" value="ECO:0007669"/>
    <property type="project" value="InterPro"/>
</dbReference>
<accession>A0A843YBC2</accession>
<dbReference type="HAMAP" id="MF_00766">
    <property type="entry name" value="PGT_MtgA"/>
    <property type="match status" value="1"/>
</dbReference>
<comment type="pathway">
    <text evidence="11">Cell wall biogenesis; peptidoglycan biosynthesis.</text>
</comment>
<keyword evidence="9 11" id="KW-0472">Membrane</keyword>